<feature type="compositionally biased region" description="Polar residues" evidence="1">
    <location>
        <begin position="823"/>
        <end position="841"/>
    </location>
</feature>
<dbReference type="EMBL" id="DS989828">
    <property type="protein sequence ID" value="EFR04709.1"/>
    <property type="molecule type" value="Genomic_DNA"/>
</dbReference>
<dbReference type="VEuPathDB" id="FungiDB:MGYG_07718"/>
<evidence type="ECO:0000313" key="3">
    <source>
        <dbReference type="Proteomes" id="UP000002669"/>
    </source>
</evidence>
<dbReference type="OrthoDB" id="5330858at2759"/>
<dbReference type="RefSeq" id="XP_003170472.1">
    <property type="nucleotide sequence ID" value="XM_003170424.1"/>
</dbReference>
<dbReference type="eggNOG" id="ENOG502S1FV">
    <property type="taxonomic scope" value="Eukaryota"/>
</dbReference>
<accession>E4V3Y5</accession>
<evidence type="ECO:0000313" key="2">
    <source>
        <dbReference type="EMBL" id="EFR04709.1"/>
    </source>
</evidence>
<dbReference type="AlphaFoldDB" id="E4V3Y5"/>
<reference evidence="3" key="1">
    <citation type="journal article" date="2012" name="MBio">
        <title>Comparative genome analysis of Trichophyton rubrum and related dermatophytes reveals candidate genes involved in infection.</title>
        <authorList>
            <person name="Martinez D.A."/>
            <person name="Oliver B.G."/>
            <person name="Graeser Y."/>
            <person name="Goldberg J.M."/>
            <person name="Li W."/>
            <person name="Martinez-Rossi N.M."/>
            <person name="Monod M."/>
            <person name="Shelest E."/>
            <person name="Barton R.C."/>
            <person name="Birch E."/>
            <person name="Brakhage A.A."/>
            <person name="Chen Z."/>
            <person name="Gurr S.J."/>
            <person name="Heiman D."/>
            <person name="Heitman J."/>
            <person name="Kosti I."/>
            <person name="Rossi A."/>
            <person name="Saif S."/>
            <person name="Samalova M."/>
            <person name="Saunders C.W."/>
            <person name="Shea T."/>
            <person name="Summerbell R.C."/>
            <person name="Xu J."/>
            <person name="Young S."/>
            <person name="Zeng Q."/>
            <person name="Birren B.W."/>
            <person name="Cuomo C.A."/>
            <person name="White T.C."/>
        </authorList>
    </citation>
    <scope>NUCLEOTIDE SEQUENCE [LARGE SCALE GENOMIC DNA]</scope>
    <source>
        <strain evidence="3">ATCC MYA-4604 / CBS 118893</strain>
    </source>
</reference>
<dbReference type="GeneID" id="10025713"/>
<evidence type="ECO:0000256" key="1">
    <source>
        <dbReference type="SAM" id="MobiDB-lite"/>
    </source>
</evidence>
<feature type="region of interest" description="Disordered" evidence="1">
    <location>
        <begin position="823"/>
        <end position="845"/>
    </location>
</feature>
<organism evidence="3">
    <name type="scientific">Arthroderma gypseum (strain ATCC MYA-4604 / CBS 118893)</name>
    <name type="common">Microsporum gypseum</name>
    <dbReference type="NCBI Taxonomy" id="535722"/>
    <lineage>
        <taxon>Eukaryota</taxon>
        <taxon>Fungi</taxon>
        <taxon>Dikarya</taxon>
        <taxon>Ascomycota</taxon>
        <taxon>Pezizomycotina</taxon>
        <taxon>Eurotiomycetes</taxon>
        <taxon>Eurotiomycetidae</taxon>
        <taxon>Onygenales</taxon>
        <taxon>Arthrodermataceae</taxon>
        <taxon>Nannizzia</taxon>
    </lineage>
</organism>
<keyword evidence="3" id="KW-1185">Reference proteome</keyword>
<gene>
    <name evidence="2" type="ORF">MGYG_07718</name>
</gene>
<proteinExistence type="predicted"/>
<dbReference type="Proteomes" id="UP000002669">
    <property type="component" value="Unassembled WGS sequence"/>
</dbReference>
<dbReference type="HOGENOM" id="CLU_013566_0_0_1"/>
<name>E4V3Y5_ARTGP</name>
<dbReference type="STRING" id="535722.E4V3Y5"/>
<sequence length="931" mass="101446">MSLPAPSLLAQLPRPLVNAGGKIQFGEVYGIQGLKKRKRHEIIAAIDGEGVNIYNAQFPKLVTSYAIPPQASHSCPPCSIRQKLPGNSGAKRQTYCAVETSGKEIKCFTDEVVSGRNTPNISTSSFPIKDTASRPIFIGTIPTHKPSEECFDTFDVLVAHQDGRLRRLSPDLKTERWTIRSENTWSSRELAACFTVSFEDARKFLFRKREDIVASVLGGRFGTDPDNSTILVLVAHTTTDTFQLNDVQVMFYSISSQAQTDNLQLQAPELLEHLMTLNLPAHPSQDSLTAHDCQWSANFVPGELSLSSNFGFISFDITQFSPKVSSCVMIEGEAFSSVMRISSQSIITGGKSTLSVYDTHYQSLQAALPLTEVSKSTSSKKQDVTSSLEFISHFSKLNVLVAAYGGSLYSFDLASIHNERSKKRPRKSLLIDSVGKGIMSGASETKRLSIKWPTVEDVQPAKLSEDQLAQHWSDLKKELASATSTSTFDAVMRAKFWDTPGSCKERGEIFPLDGAFIDPEKIKFLLARMFRVKVFIDKATNNSASVKLIASLIPPITFKWLVNSKHLNAANIEAALRCTNDPHNLSKLPTGALVKALASYDPSMKILLILLRGPGYLEVTELAHALRALLEVARRQSNVSDTSQKSITEAAHTETTDNAHNASGDKQVTTPSTTLVNAITGLNLALNKLHSHPLNCVTKSIRDILSNTDVLSIIHHLRYSLATGGHTSRFTEEPPAAFSNSKFPSLSLSVIVDLLTACIDAVGPSGWISAAGFAGTAGSEASLIADMKSEIAATLTAIDEATYLKGILREFIRCCETSAQHLATASKSQRANTDGTSTKAQNAKLRRKEYHHGARILVYNVPEDSAGLEGGDSKMLPLSLKVSGAQSGVNDELSKKKVHKSTGEVRSRSGREIAHNKHKAVGKYSFERIVI</sequence>
<dbReference type="InParanoid" id="E4V3Y5"/>
<dbReference type="OMA" id="GGWLFND"/>
<protein>
    <submittedName>
        <fullName evidence="2">Uncharacterized protein</fullName>
    </submittedName>
</protein>